<keyword evidence="14" id="KW-0175">Coiled coil</keyword>
<dbReference type="RefSeq" id="WP_200594389.1">
    <property type="nucleotide sequence ID" value="NZ_JAEPBG010000008.1"/>
</dbReference>
<evidence type="ECO:0000256" key="11">
    <source>
        <dbReference type="ARBA" id="ARBA00023136"/>
    </source>
</evidence>
<evidence type="ECO:0000256" key="12">
    <source>
        <dbReference type="ARBA" id="ARBA00023137"/>
    </source>
</evidence>
<keyword evidence="6 15" id="KW-0812">Transmembrane</keyword>
<dbReference type="InterPro" id="IPR005702">
    <property type="entry name" value="Wzc-like_C"/>
</dbReference>
<dbReference type="PANTHER" id="PTHR32309:SF32">
    <property type="entry name" value="TYROSINE-PROTEIN KINASE ETK-RELATED"/>
    <property type="match status" value="1"/>
</dbReference>
<dbReference type="PANTHER" id="PTHR32309">
    <property type="entry name" value="TYROSINE-PROTEIN KINASE"/>
    <property type="match status" value="1"/>
</dbReference>
<gene>
    <name evidence="19" type="ORF">JJB74_18935</name>
</gene>
<evidence type="ECO:0000256" key="7">
    <source>
        <dbReference type="ARBA" id="ARBA00022741"/>
    </source>
</evidence>
<dbReference type="EC" id="2.7.10.2" evidence="19"/>
<dbReference type="InterPro" id="IPR025669">
    <property type="entry name" value="AAA_dom"/>
</dbReference>
<evidence type="ECO:0000256" key="6">
    <source>
        <dbReference type="ARBA" id="ARBA00022692"/>
    </source>
</evidence>
<dbReference type="InterPro" id="IPR032807">
    <property type="entry name" value="GNVR"/>
</dbReference>
<dbReference type="InterPro" id="IPR003856">
    <property type="entry name" value="LPS_length_determ_N"/>
</dbReference>
<evidence type="ECO:0000256" key="3">
    <source>
        <dbReference type="ARBA" id="ARBA00022475"/>
    </source>
</evidence>
<dbReference type="Proteomes" id="UP000622890">
    <property type="component" value="Unassembled WGS sequence"/>
</dbReference>
<dbReference type="GO" id="GO:0005524">
    <property type="term" value="F:ATP binding"/>
    <property type="evidence" value="ECO:0007669"/>
    <property type="project" value="UniProtKB-KW"/>
</dbReference>
<evidence type="ECO:0000256" key="8">
    <source>
        <dbReference type="ARBA" id="ARBA00022777"/>
    </source>
</evidence>
<evidence type="ECO:0000313" key="19">
    <source>
        <dbReference type="EMBL" id="MBK4736706.1"/>
    </source>
</evidence>
<dbReference type="Pfam" id="PF02706">
    <property type="entry name" value="Wzz"/>
    <property type="match status" value="1"/>
</dbReference>
<evidence type="ECO:0000256" key="2">
    <source>
        <dbReference type="ARBA" id="ARBA00008883"/>
    </source>
</evidence>
<evidence type="ECO:0000256" key="1">
    <source>
        <dbReference type="ARBA" id="ARBA00004429"/>
    </source>
</evidence>
<name>A0A934W2U4_9BURK</name>
<evidence type="ECO:0000313" key="20">
    <source>
        <dbReference type="Proteomes" id="UP000622890"/>
    </source>
</evidence>
<dbReference type="EMBL" id="JAEPBG010000008">
    <property type="protein sequence ID" value="MBK4736706.1"/>
    <property type="molecule type" value="Genomic_DNA"/>
</dbReference>
<keyword evidence="3" id="KW-1003">Cell membrane</keyword>
<evidence type="ECO:0000256" key="13">
    <source>
        <dbReference type="ARBA" id="ARBA00053015"/>
    </source>
</evidence>
<feature type="coiled-coil region" evidence="14">
    <location>
        <begin position="292"/>
        <end position="333"/>
    </location>
</feature>
<keyword evidence="9" id="KW-0067">ATP-binding</keyword>
<accession>A0A934W2U4</accession>
<keyword evidence="20" id="KW-1185">Reference proteome</keyword>
<dbReference type="GO" id="GO:0004715">
    <property type="term" value="F:non-membrane spanning protein tyrosine kinase activity"/>
    <property type="evidence" value="ECO:0007669"/>
    <property type="project" value="UniProtKB-EC"/>
</dbReference>
<dbReference type="InterPro" id="IPR027417">
    <property type="entry name" value="P-loop_NTPase"/>
</dbReference>
<evidence type="ECO:0000256" key="15">
    <source>
        <dbReference type="SAM" id="Phobius"/>
    </source>
</evidence>
<dbReference type="AlphaFoldDB" id="A0A934W2U4"/>
<evidence type="ECO:0000259" key="18">
    <source>
        <dbReference type="Pfam" id="PF13807"/>
    </source>
</evidence>
<evidence type="ECO:0000256" key="5">
    <source>
        <dbReference type="ARBA" id="ARBA00022679"/>
    </source>
</evidence>
<evidence type="ECO:0000259" key="17">
    <source>
        <dbReference type="Pfam" id="PF13614"/>
    </source>
</evidence>
<organism evidence="19 20">
    <name type="scientific">Noviherbaspirillum pedocola</name>
    <dbReference type="NCBI Taxonomy" id="2801341"/>
    <lineage>
        <taxon>Bacteria</taxon>
        <taxon>Pseudomonadati</taxon>
        <taxon>Pseudomonadota</taxon>
        <taxon>Betaproteobacteria</taxon>
        <taxon>Burkholderiales</taxon>
        <taxon>Oxalobacteraceae</taxon>
        <taxon>Noviherbaspirillum</taxon>
    </lineage>
</organism>
<evidence type="ECO:0000256" key="9">
    <source>
        <dbReference type="ARBA" id="ARBA00022840"/>
    </source>
</evidence>
<dbReference type="GO" id="GO:0005886">
    <property type="term" value="C:plasma membrane"/>
    <property type="evidence" value="ECO:0007669"/>
    <property type="project" value="UniProtKB-SubCell"/>
</dbReference>
<comment type="catalytic activity">
    <reaction evidence="13">
        <text>L-tyrosyl-[protein] + ATP = O-phospho-L-tyrosyl-[protein] + ADP + H(+)</text>
        <dbReference type="Rhea" id="RHEA:10596"/>
        <dbReference type="Rhea" id="RHEA-COMP:10136"/>
        <dbReference type="Rhea" id="RHEA-COMP:20101"/>
        <dbReference type="ChEBI" id="CHEBI:15378"/>
        <dbReference type="ChEBI" id="CHEBI:30616"/>
        <dbReference type="ChEBI" id="CHEBI:46858"/>
        <dbReference type="ChEBI" id="CHEBI:61978"/>
        <dbReference type="ChEBI" id="CHEBI:456216"/>
    </reaction>
</comment>
<sequence length="753" mass="81985">MQNDRSLKPITSAARPAVAVHEVPALHESAPDAAGYYQKLFTAARTSKLLIAGSVCISALIGGAYAYFAAPVYQASVLIQIEDQPQPTDRMLGELSRTLDLHGATAPELEVLRSRMVLARAVDELDLSLEAKPKRFPLIGARLAKDEHDLLKPGLFGHGGYAWGAERIVVSDFRVPAAFEGRRFTLTAGHDESYTLIDEDGAMRLAGRVGMPMHWDTNQGGIDLLVRQLHGRAGVDFVLRREARLESIEALQRALKIAERGKQSGVVSVALEGTDAQRTAKVLNEVARQYLRQNEDRKAEGAEKSLAVLDRQLPELKLSLESSEANLNRLRHRLGTIDLGEEAKGLLQLSVTAQTKMMELTQRKQELSARFTEEHPYMLAANQQIRSLNQEMTDVNRRIRNLPAVEQEVVRLSRDVKVNTDVYTSVLATAQQLRLASASRIGNVRLLDAAETPVNPTQPRPGQILAASAAAGLLLGLFAASARKIYTGKVDGPSEVERQFGLTVSVAIPHSAKQRALSAHGLAASDAHMPTLLQHVTPDDNAIESLRRFRTAMQHSLRNCSNNIIVITGPTEGVGKSFVAANLAGVLASVGKKVLLIDADLRTGYLHRSFGVPRELGLAEYLEGSLEGKDAIRRQVLERVDFIPTGALPRDPAELLASENLHRLLLQEGARYDHVIVDTAPVLLVSDALTVAAGAAATFHIVRSGVTTSAEIEEATRQLNQAGAHLAGVVMNDCRMRYPQYGYSNRQYGATSV</sequence>
<dbReference type="InterPro" id="IPR050445">
    <property type="entry name" value="Bact_polysacc_biosynth/exp"/>
</dbReference>
<dbReference type="SUPFAM" id="SSF52540">
    <property type="entry name" value="P-loop containing nucleoside triphosphate hydrolases"/>
    <property type="match status" value="1"/>
</dbReference>
<keyword evidence="7" id="KW-0547">Nucleotide-binding</keyword>
<dbReference type="Pfam" id="PF13807">
    <property type="entry name" value="GNVR"/>
    <property type="match status" value="1"/>
</dbReference>
<evidence type="ECO:0000256" key="10">
    <source>
        <dbReference type="ARBA" id="ARBA00022989"/>
    </source>
</evidence>
<comment type="similarity">
    <text evidence="2">Belongs to the etk/wzc family.</text>
</comment>
<feature type="domain" description="Tyrosine-protein kinase G-rich" evidence="18">
    <location>
        <begin position="405"/>
        <end position="484"/>
    </location>
</feature>
<proteinExistence type="inferred from homology"/>
<dbReference type="Gene3D" id="3.40.50.300">
    <property type="entry name" value="P-loop containing nucleotide triphosphate hydrolases"/>
    <property type="match status" value="1"/>
</dbReference>
<keyword evidence="8" id="KW-0418">Kinase</keyword>
<dbReference type="CDD" id="cd05387">
    <property type="entry name" value="BY-kinase"/>
    <property type="match status" value="1"/>
</dbReference>
<keyword evidence="5 19" id="KW-0808">Transferase</keyword>
<evidence type="ECO:0000256" key="14">
    <source>
        <dbReference type="SAM" id="Coils"/>
    </source>
</evidence>
<comment type="subcellular location">
    <subcellularLocation>
        <location evidence="1">Cell inner membrane</location>
        <topology evidence="1">Multi-pass membrane protein</topology>
    </subcellularLocation>
</comment>
<evidence type="ECO:0000259" key="16">
    <source>
        <dbReference type="Pfam" id="PF02706"/>
    </source>
</evidence>
<keyword evidence="12" id="KW-0829">Tyrosine-protein kinase</keyword>
<evidence type="ECO:0000256" key="4">
    <source>
        <dbReference type="ARBA" id="ARBA00022519"/>
    </source>
</evidence>
<feature type="transmembrane region" description="Helical" evidence="15">
    <location>
        <begin position="49"/>
        <end position="68"/>
    </location>
</feature>
<keyword evidence="4" id="KW-0997">Cell inner membrane</keyword>
<feature type="domain" description="Polysaccharide chain length determinant N-terminal" evidence="16">
    <location>
        <begin position="39"/>
        <end position="125"/>
    </location>
</feature>
<dbReference type="NCBIfam" id="TIGR01007">
    <property type="entry name" value="eps_fam"/>
    <property type="match status" value="1"/>
</dbReference>
<dbReference type="Pfam" id="PF13614">
    <property type="entry name" value="AAA_31"/>
    <property type="match status" value="1"/>
</dbReference>
<reference evidence="19" key="1">
    <citation type="submission" date="2021-01" db="EMBL/GenBank/DDBJ databases">
        <title>Genome sequence of strain Noviherbaspirillum sp. DKR-6.</title>
        <authorList>
            <person name="Chaudhary D.K."/>
        </authorList>
    </citation>
    <scope>NUCLEOTIDE SEQUENCE</scope>
    <source>
        <strain evidence="19">DKR-6</strain>
    </source>
</reference>
<protein>
    <submittedName>
        <fullName evidence="19">Polysaccharide biosynthesis tyrosine autokinase</fullName>
        <ecNumber evidence="19">2.7.10.2</ecNumber>
    </submittedName>
</protein>
<feature type="domain" description="AAA" evidence="17">
    <location>
        <begin position="563"/>
        <end position="690"/>
    </location>
</feature>
<dbReference type="Pfam" id="PF23607">
    <property type="entry name" value="WZC_N"/>
    <property type="match status" value="1"/>
</dbReference>
<comment type="caution">
    <text evidence="19">The sequence shown here is derived from an EMBL/GenBank/DDBJ whole genome shotgun (WGS) entry which is preliminary data.</text>
</comment>
<keyword evidence="10 15" id="KW-1133">Transmembrane helix</keyword>
<keyword evidence="11 15" id="KW-0472">Membrane</keyword>